<evidence type="ECO:0000313" key="2">
    <source>
        <dbReference type="Proteomes" id="UP000255050"/>
    </source>
</evidence>
<dbReference type="Proteomes" id="UP000255050">
    <property type="component" value="Unassembled WGS sequence"/>
</dbReference>
<comment type="caution">
    <text evidence="1">The sequence shown here is derived from an EMBL/GenBank/DDBJ whole genome shotgun (WGS) entry which is preliminary data.</text>
</comment>
<name>A0A7H4M155_9ENTR</name>
<organism evidence="1 2">
    <name type="scientific">Klebsiella michiganensis</name>
    <dbReference type="NCBI Taxonomy" id="1134687"/>
    <lineage>
        <taxon>Bacteria</taxon>
        <taxon>Pseudomonadati</taxon>
        <taxon>Pseudomonadota</taxon>
        <taxon>Gammaproteobacteria</taxon>
        <taxon>Enterobacterales</taxon>
        <taxon>Enterobacteriaceae</taxon>
        <taxon>Klebsiella/Raoultella group</taxon>
        <taxon>Klebsiella</taxon>
    </lineage>
</organism>
<dbReference type="EMBL" id="UGJR01000002">
    <property type="protein sequence ID" value="STR42131.1"/>
    <property type="molecule type" value="Genomic_DNA"/>
</dbReference>
<evidence type="ECO:0000313" key="1">
    <source>
        <dbReference type="EMBL" id="STR42131.1"/>
    </source>
</evidence>
<accession>A0A7H4M155</accession>
<dbReference type="AlphaFoldDB" id="A0A7H4M155"/>
<proteinExistence type="predicted"/>
<reference evidence="1 2" key="1">
    <citation type="submission" date="2018-06" db="EMBL/GenBank/DDBJ databases">
        <authorList>
            <consortium name="Pathogen Informatics"/>
            <person name="Doyle S."/>
        </authorList>
    </citation>
    <scope>NUCLEOTIDE SEQUENCE [LARGE SCALE GENOMIC DNA]</scope>
    <source>
        <strain evidence="1 2">NCTC11694</strain>
    </source>
</reference>
<sequence>MADNKAFVVFNRIVWLDLQRGFILPGKGLLLEQEAVVRCNDNACTV</sequence>
<protein>
    <submittedName>
        <fullName evidence="1">Uncharacterized protein</fullName>
    </submittedName>
</protein>
<gene>
    <name evidence="1" type="ORF">NCTC11694_03340</name>
</gene>